<dbReference type="EMBL" id="AP018131">
    <property type="protein sequence ID" value="BBA47068.1"/>
    <property type="molecule type" value="Genomic_DNA"/>
</dbReference>
<organism evidence="3 4">
    <name type="scientific">Bifidobacterium bifidum LMG 13195</name>
    <dbReference type="NCBI Taxonomy" id="1207542"/>
    <lineage>
        <taxon>Bacteria</taxon>
        <taxon>Bacillati</taxon>
        <taxon>Actinomycetota</taxon>
        <taxon>Actinomycetes</taxon>
        <taxon>Bifidobacteriales</taxon>
        <taxon>Bifidobacteriaceae</taxon>
        <taxon>Bifidobacterium</taxon>
    </lineage>
</organism>
<gene>
    <name evidence="3" type="ORF">BBJK_00022</name>
</gene>
<evidence type="ECO:0000256" key="1">
    <source>
        <dbReference type="SAM" id="MobiDB-lite"/>
    </source>
</evidence>
<name>A0A286TA12_BIFBI</name>
<sequence>MAGRRTTRRTRSVSPRDGQPPIRHELSPTWHARPAARRERPRHGMRRTVIIVAVMLCLIACSPRFHD</sequence>
<reference evidence="3 4" key="1">
    <citation type="journal article" date="2017" name="Biosci. Biotechnol. Biochem.">
        <title>Identification and characterization of a sulfoglycosidase from Bifidobacterium bifidum implicated in mucin glycan utilization.</title>
        <authorList>
            <person name="Katoh T."/>
            <person name="Maeshibu T."/>
            <person name="Kikkawa K."/>
            <person name="Gotoh A."/>
            <person name="Tomabechi Y."/>
            <person name="Nakamura M."/>
            <person name="Liao W.-H."/>
            <person name="Yamaguchi M."/>
            <person name="Ashida H."/>
            <person name="Yamamoto K."/>
            <person name="Katayama T."/>
        </authorList>
    </citation>
    <scope>NUCLEOTIDE SEQUENCE [LARGE SCALE GENOMIC DNA]</scope>
    <source>
        <strain evidence="3 4">JCM 7004</strain>
    </source>
</reference>
<keyword evidence="2" id="KW-0812">Transmembrane</keyword>
<feature type="region of interest" description="Disordered" evidence="1">
    <location>
        <begin position="1"/>
        <end position="41"/>
    </location>
</feature>
<dbReference type="Proteomes" id="UP000262177">
    <property type="component" value="Chromosome"/>
</dbReference>
<keyword evidence="2" id="KW-0472">Membrane</keyword>
<feature type="compositionally biased region" description="Basic residues" evidence="1">
    <location>
        <begin position="1"/>
        <end position="11"/>
    </location>
</feature>
<proteinExistence type="predicted"/>
<protein>
    <submittedName>
        <fullName evidence="3">Uncharacterized protein</fullName>
    </submittedName>
</protein>
<keyword evidence="2" id="KW-1133">Transmembrane helix</keyword>
<evidence type="ECO:0000313" key="3">
    <source>
        <dbReference type="EMBL" id="BBA47068.1"/>
    </source>
</evidence>
<dbReference type="AlphaFoldDB" id="A0A286TA12"/>
<accession>A0A286TA12</accession>
<evidence type="ECO:0000256" key="2">
    <source>
        <dbReference type="SAM" id="Phobius"/>
    </source>
</evidence>
<evidence type="ECO:0000313" key="4">
    <source>
        <dbReference type="Proteomes" id="UP000262177"/>
    </source>
</evidence>
<feature type="transmembrane region" description="Helical" evidence="2">
    <location>
        <begin position="47"/>
        <end position="65"/>
    </location>
</feature>